<feature type="transmembrane region" description="Helical" evidence="3">
    <location>
        <begin position="128"/>
        <end position="149"/>
    </location>
</feature>
<reference evidence="5" key="2">
    <citation type="submission" date="2021-04" db="EMBL/GenBank/DDBJ databases">
        <title>Genome-wide patterns of bracovirus chromosomal integration into multiple host tissues during parasitism.</title>
        <authorList>
            <person name="Chebbi M.A.C."/>
        </authorList>
    </citation>
    <scope>NUCLEOTIDE SEQUENCE</scope>
    <source>
        <tissue evidence="5">Whole body</tissue>
    </source>
</reference>
<reference evidence="5" key="1">
    <citation type="submission" date="2020-03" db="EMBL/GenBank/DDBJ databases">
        <authorList>
            <person name="Chebbi M.A."/>
            <person name="Drezen J.M."/>
        </authorList>
    </citation>
    <scope>NUCLEOTIDE SEQUENCE</scope>
    <source>
        <tissue evidence="5">Whole body</tissue>
    </source>
</reference>
<name>A0A8J5USK3_9HYME</name>
<dbReference type="GO" id="GO:0004016">
    <property type="term" value="F:adenylate cyclase activity"/>
    <property type="evidence" value="ECO:0007669"/>
    <property type="project" value="InterPro"/>
</dbReference>
<evidence type="ECO:0000256" key="3">
    <source>
        <dbReference type="SAM" id="Phobius"/>
    </source>
</evidence>
<dbReference type="OrthoDB" id="10261550at2759"/>
<dbReference type="EMBL" id="JAAOIC020000032">
    <property type="protein sequence ID" value="KAG8039797.1"/>
    <property type="molecule type" value="Genomic_DNA"/>
</dbReference>
<feature type="transmembrane region" description="Helical" evidence="3">
    <location>
        <begin position="215"/>
        <end position="231"/>
    </location>
</feature>
<dbReference type="Pfam" id="PF06327">
    <property type="entry name" value="Adcy_cons_dom"/>
    <property type="match status" value="1"/>
</dbReference>
<dbReference type="InterPro" id="IPR009398">
    <property type="entry name" value="Adcy_conserved_dom"/>
</dbReference>
<dbReference type="PANTHER" id="PTHR45627:SF16">
    <property type="entry name" value="ADENYLATE CYCLASE"/>
    <property type="match status" value="1"/>
</dbReference>
<sequence length="319" mass="36330">MRMMGHGSQHGKHSKLGFGCETIETEKDPEDEVNEYLMRAIDARSIDRLRSEHCTPFILTFRRPDIEEKYSRERDRMLSAYFVCSGFVYVIVVVAIAISLSGYANFLFEKIPEWIRNVSTAIFENRMIAQSIATIVVFLTFLTILSPLVTLDNSTACSNNTWTRKSNDNSTVMVQIPGATGPCYYTLFADLFPVLVMLVMVTCAVYQILTSVFKVAVLSIIVACYLTVSIYQSSKEEDIDQSGRWLAGVLVIFFMAFLVAHSQHTEATYRLDFLWKLQATEEKEEMEHLKAYNQKLLANILPEHVAAHFLRTVNSDVRN</sequence>
<keyword evidence="1" id="KW-0547">Nucleotide-binding</keyword>
<feature type="domain" description="Adenylate cyclase conserved" evidence="4">
    <location>
        <begin position="25"/>
        <end position="77"/>
    </location>
</feature>
<feature type="transmembrane region" description="Helical" evidence="3">
    <location>
        <begin position="243"/>
        <end position="260"/>
    </location>
</feature>
<organism evidence="5 6">
    <name type="scientific">Cotesia typhae</name>
    <dbReference type="NCBI Taxonomy" id="2053667"/>
    <lineage>
        <taxon>Eukaryota</taxon>
        <taxon>Metazoa</taxon>
        <taxon>Ecdysozoa</taxon>
        <taxon>Arthropoda</taxon>
        <taxon>Hexapoda</taxon>
        <taxon>Insecta</taxon>
        <taxon>Pterygota</taxon>
        <taxon>Neoptera</taxon>
        <taxon>Endopterygota</taxon>
        <taxon>Hymenoptera</taxon>
        <taxon>Apocrita</taxon>
        <taxon>Ichneumonoidea</taxon>
        <taxon>Braconidae</taxon>
        <taxon>Microgastrinae</taxon>
        <taxon>Cotesia</taxon>
    </lineage>
</organism>
<feature type="transmembrane region" description="Helical" evidence="3">
    <location>
        <begin position="78"/>
        <end position="108"/>
    </location>
</feature>
<protein>
    <recommendedName>
        <fullName evidence="4">Adenylate cyclase conserved domain-containing protein</fullName>
    </recommendedName>
</protein>
<gene>
    <name evidence="5" type="ORF">G9C98_000526</name>
</gene>
<evidence type="ECO:0000259" key="4">
    <source>
        <dbReference type="Pfam" id="PF06327"/>
    </source>
</evidence>
<evidence type="ECO:0000313" key="5">
    <source>
        <dbReference type="EMBL" id="KAG8039797.1"/>
    </source>
</evidence>
<keyword evidence="3" id="KW-0472">Membrane</keyword>
<keyword evidence="2" id="KW-0456">Lyase</keyword>
<evidence type="ECO:0000256" key="1">
    <source>
        <dbReference type="ARBA" id="ARBA00022741"/>
    </source>
</evidence>
<dbReference type="GO" id="GO:0005886">
    <property type="term" value="C:plasma membrane"/>
    <property type="evidence" value="ECO:0007669"/>
    <property type="project" value="InterPro"/>
</dbReference>
<dbReference type="Proteomes" id="UP000729913">
    <property type="component" value="Unassembled WGS sequence"/>
</dbReference>
<dbReference type="AlphaFoldDB" id="A0A8J5USK3"/>
<dbReference type="GO" id="GO:0006171">
    <property type="term" value="P:cAMP biosynthetic process"/>
    <property type="evidence" value="ECO:0007669"/>
    <property type="project" value="InterPro"/>
</dbReference>
<dbReference type="PANTHER" id="PTHR45627">
    <property type="entry name" value="ADENYLATE CYCLASE TYPE 1"/>
    <property type="match status" value="1"/>
</dbReference>
<comment type="caution">
    <text evidence="5">The sequence shown here is derived from an EMBL/GenBank/DDBJ whole genome shotgun (WGS) entry which is preliminary data.</text>
</comment>
<keyword evidence="6" id="KW-1185">Reference proteome</keyword>
<dbReference type="GO" id="GO:0000166">
    <property type="term" value="F:nucleotide binding"/>
    <property type="evidence" value="ECO:0007669"/>
    <property type="project" value="UniProtKB-KW"/>
</dbReference>
<accession>A0A8J5USK3</accession>
<proteinExistence type="predicted"/>
<evidence type="ECO:0000313" key="6">
    <source>
        <dbReference type="Proteomes" id="UP000729913"/>
    </source>
</evidence>
<evidence type="ECO:0000256" key="2">
    <source>
        <dbReference type="ARBA" id="ARBA00023239"/>
    </source>
</evidence>
<dbReference type="GO" id="GO:0007189">
    <property type="term" value="P:adenylate cyclase-activating G protein-coupled receptor signaling pathway"/>
    <property type="evidence" value="ECO:0007669"/>
    <property type="project" value="TreeGrafter"/>
</dbReference>
<keyword evidence="3" id="KW-1133">Transmembrane helix</keyword>
<keyword evidence="3" id="KW-0812">Transmembrane</keyword>